<sequence>MKKEQFPEFLKANEKRIYNYLLSLLGDESDANDVAQMVFLSFYEHIDNIDESTALSYLYRIAHNKSMTYLKQKNRYVNFEPQSFEQMQDRSNKVNEKDYSLLHSAIKELPPRLASVIQLQYFDKLSYKEIAEKLGISVKAVESLLVRAKKRLRKKLMKDRMEGRV</sequence>
<accession>A0AC61QKW2</accession>
<comment type="caution">
    <text evidence="1">The sequence shown here is derived from an EMBL/GenBank/DDBJ whole genome shotgun (WGS) entry which is preliminary data.</text>
</comment>
<reference evidence="1" key="1">
    <citation type="submission" date="2019-03" db="EMBL/GenBank/DDBJ databases">
        <title>Candidatus Syntrophosphaera thermopropionivorans: a novel player in syntrophic propionate oxidation during anaerobic digestion.</title>
        <authorList>
            <person name="Dyksma S."/>
        </authorList>
    </citation>
    <scope>NUCLEOTIDE SEQUENCE</scope>
    <source>
        <strain evidence="1">W5</strain>
    </source>
</reference>
<dbReference type="EMBL" id="SMOG01000001">
    <property type="protein sequence ID" value="TDF74568.1"/>
    <property type="molecule type" value="Genomic_DNA"/>
</dbReference>
<proteinExistence type="predicted"/>
<protein>
    <submittedName>
        <fullName evidence="1">Sigma-70 family RNA polymerase sigma factor</fullName>
    </submittedName>
</protein>
<evidence type="ECO:0000313" key="1">
    <source>
        <dbReference type="EMBL" id="TDF74568.1"/>
    </source>
</evidence>
<organism evidence="1 2">
    <name type="scientific">Candidatus Syntrophosphaera thermopropionivorans</name>
    <dbReference type="NCBI Taxonomy" id="2593015"/>
    <lineage>
        <taxon>Bacteria</taxon>
        <taxon>Pseudomonadati</taxon>
        <taxon>Candidatus Cloacimonadota</taxon>
        <taxon>Candidatus Cloacimonadia</taxon>
        <taxon>Candidatus Cloacimonadales</taxon>
        <taxon>Candidatus Cloacimonadaceae</taxon>
        <taxon>Candidatus Syntrophosphaera</taxon>
    </lineage>
</organism>
<gene>
    <name evidence="1" type="ORF">E0946_00325</name>
</gene>
<dbReference type="Proteomes" id="UP000294588">
    <property type="component" value="Unassembled WGS sequence"/>
</dbReference>
<keyword evidence="2" id="KW-1185">Reference proteome</keyword>
<name>A0AC61QKW2_9BACT</name>
<evidence type="ECO:0000313" key="2">
    <source>
        <dbReference type="Proteomes" id="UP000294588"/>
    </source>
</evidence>